<keyword evidence="2" id="KW-0547">Nucleotide-binding</keyword>
<evidence type="ECO:0000256" key="1">
    <source>
        <dbReference type="ARBA" id="ARBA00022737"/>
    </source>
</evidence>
<feature type="domain" description="Disease resistance N-terminal" evidence="5">
    <location>
        <begin position="9"/>
        <end position="98"/>
    </location>
</feature>
<organism evidence="7 8">
    <name type="scientific">Gossypium arboreum</name>
    <name type="common">Tree cotton</name>
    <name type="synonym">Gossypium nanking</name>
    <dbReference type="NCBI Taxonomy" id="29729"/>
    <lineage>
        <taxon>Eukaryota</taxon>
        <taxon>Viridiplantae</taxon>
        <taxon>Streptophyta</taxon>
        <taxon>Embryophyta</taxon>
        <taxon>Tracheophyta</taxon>
        <taxon>Spermatophyta</taxon>
        <taxon>Magnoliopsida</taxon>
        <taxon>eudicotyledons</taxon>
        <taxon>Gunneridae</taxon>
        <taxon>Pentapetalae</taxon>
        <taxon>rosids</taxon>
        <taxon>malvids</taxon>
        <taxon>Malvales</taxon>
        <taxon>Malvaceae</taxon>
        <taxon>Malvoideae</taxon>
        <taxon>Gossypium</taxon>
    </lineage>
</organism>
<dbReference type="InterPro" id="IPR056789">
    <property type="entry name" value="LRR_R13L1-DRL21"/>
</dbReference>
<evidence type="ECO:0000256" key="3">
    <source>
        <dbReference type="ARBA" id="ARBA00022821"/>
    </source>
</evidence>
<name>A0ABR0Q5X3_GOSAR</name>
<protein>
    <recommendedName>
        <fullName evidence="9">Disease resistance RPP13-like protein 1</fullName>
    </recommendedName>
</protein>
<evidence type="ECO:0000313" key="7">
    <source>
        <dbReference type="EMBL" id="KAK5834411.1"/>
    </source>
</evidence>
<evidence type="ECO:0000256" key="4">
    <source>
        <dbReference type="SAM" id="SignalP"/>
    </source>
</evidence>
<evidence type="ECO:0008006" key="9">
    <source>
        <dbReference type="Google" id="ProtNLM"/>
    </source>
</evidence>
<dbReference type="InterPro" id="IPR041118">
    <property type="entry name" value="Rx_N"/>
</dbReference>
<feature type="signal peptide" evidence="4">
    <location>
        <begin position="1"/>
        <end position="18"/>
    </location>
</feature>
<gene>
    <name evidence="7" type="ORF">PVK06_018289</name>
</gene>
<feature type="domain" description="R13L1/DRL21-like LRR repeat region" evidence="6">
    <location>
        <begin position="166"/>
        <end position="266"/>
    </location>
</feature>
<proteinExistence type="predicted"/>
<comment type="caution">
    <text evidence="7">The sequence shown here is derived from an EMBL/GenBank/DDBJ whole genome shotgun (WGS) entry which is preliminary data.</text>
</comment>
<dbReference type="PANTHER" id="PTHR47186:SF41">
    <property type="entry name" value="OS12G0131701 PROTEIN"/>
    <property type="match status" value="1"/>
</dbReference>
<evidence type="ECO:0000259" key="6">
    <source>
        <dbReference type="Pfam" id="PF25019"/>
    </source>
</evidence>
<keyword evidence="1" id="KW-0677">Repeat</keyword>
<feature type="chain" id="PRO_5046893348" description="Disease resistance RPP13-like protein 1" evidence="4">
    <location>
        <begin position="19"/>
        <end position="270"/>
    </location>
</feature>
<evidence type="ECO:0000259" key="5">
    <source>
        <dbReference type="Pfam" id="PF18052"/>
    </source>
</evidence>
<sequence length="270" mass="30403">MSVFGEAALSAFLELLSAKLLDSVLNLVADHRQVHQQLKLWQSILPEIKAVLNHAEEKQIKDEGVKNWLDDLQDLAYDVDDILDEFAYQELRLKLQKTQAQASTSKVFYLTNVVLEDLLPKLSYLRVLFLAGGADSIERMPSGFDQLTKLQMLSNFVIGEGDGHLIRELKILSNLRGNFCLSGLENVNGQDAREAKLNEKLGIDGLGLQWGAVLKNSTKKKEVEERVLDFLHPQKKLEQLIIENYGGVKFSSWIADSSFKNLSDFEASQL</sequence>
<accession>A0ABR0Q5X3</accession>
<dbReference type="Pfam" id="PF25019">
    <property type="entry name" value="LRR_R13L1-DRL21"/>
    <property type="match status" value="1"/>
</dbReference>
<keyword evidence="8" id="KW-1185">Reference proteome</keyword>
<evidence type="ECO:0000256" key="2">
    <source>
        <dbReference type="ARBA" id="ARBA00022741"/>
    </source>
</evidence>
<dbReference type="Pfam" id="PF18052">
    <property type="entry name" value="Rx_N"/>
    <property type="match status" value="1"/>
</dbReference>
<dbReference type="EMBL" id="JARKNE010000005">
    <property type="protein sequence ID" value="KAK5834411.1"/>
    <property type="molecule type" value="Genomic_DNA"/>
</dbReference>
<keyword evidence="3" id="KW-0611">Plant defense</keyword>
<evidence type="ECO:0000313" key="8">
    <source>
        <dbReference type="Proteomes" id="UP001358586"/>
    </source>
</evidence>
<reference evidence="7 8" key="1">
    <citation type="submission" date="2023-03" db="EMBL/GenBank/DDBJ databases">
        <title>WGS of Gossypium arboreum.</title>
        <authorList>
            <person name="Yu D."/>
        </authorList>
    </citation>
    <scope>NUCLEOTIDE SEQUENCE [LARGE SCALE GENOMIC DNA]</scope>
    <source>
        <tissue evidence="7">Leaf</tissue>
    </source>
</reference>
<dbReference type="PANTHER" id="PTHR47186">
    <property type="entry name" value="LEUCINE-RICH REPEAT-CONTAINING PROTEIN 57"/>
    <property type="match status" value="1"/>
</dbReference>
<dbReference type="Proteomes" id="UP001358586">
    <property type="component" value="Chromosome 5"/>
</dbReference>
<dbReference type="Gene3D" id="1.20.5.4130">
    <property type="match status" value="1"/>
</dbReference>
<keyword evidence="4" id="KW-0732">Signal</keyword>